<name>A0A517ZSF4_9PLAN</name>
<dbReference type="EMBL" id="CP036276">
    <property type="protein sequence ID" value="QDU45432.1"/>
    <property type="molecule type" value="Genomic_DNA"/>
</dbReference>
<evidence type="ECO:0000256" key="1">
    <source>
        <dbReference type="SAM" id="SignalP"/>
    </source>
</evidence>
<feature type="chain" id="PRO_5022217124" description="TIGR03790 family protein" evidence="1">
    <location>
        <begin position="20"/>
        <end position="558"/>
    </location>
</feature>
<feature type="signal peptide" evidence="1">
    <location>
        <begin position="1"/>
        <end position="19"/>
    </location>
</feature>
<accession>A0A517ZSF4</accession>
<dbReference type="NCBIfam" id="TIGR03790">
    <property type="entry name" value="TIGR03790 family protein"/>
    <property type="match status" value="1"/>
</dbReference>
<sequence length="558" mass="62118" precursor="true">MRIVLAVLALLLVPQVAQAELKPAEIGIVAMRNSRQSVELAEYYAEARGIPLEQICLIDSKAGEEVSREEWEMGIRPQIRGWIVENKLAAKLRCLVTVWDVPLKIGKEDPEFPITVDRVAYLKGERENRIFRLRSLIAAINELLPGPDGPPPMPAESTDVKVLIKDFQSAFGAIRDRMKPVADTPQGREANEKLSAIFTAGGGLVNVVRNIQSQIQQQPNNNALKNSMTNTLGRIAGLTEGRAALERLSDGIEKDEAMLSLVEKSDGLLGSLAWIDGQLKLLKKNETYASFDSELSLLYWPSYTLGRWQQNVLNYRYDNSYTRQLRATLMVSRIEAPTFELSKKLIDTAIAVEKTGLEGKVYLDSRDRGKLGETAPRGSIKDFDSQLMSLAAFLRKETDLTVVLDEVDDVFQPGDCPLAALYCGWYSLANYIDAFEWQPGAVGYHLASAEATTLRKPTSKVWCKRMLEDGVCATIGPVQEPYLAAFPRPNEFFLLLLSGKHTLVECYYRCKPYNSWVMVLVGDPLYNPYKANPKFVGKPLPAAIENLINGPAAESEMP</sequence>
<evidence type="ECO:0000313" key="2">
    <source>
        <dbReference type="EMBL" id="QDU45432.1"/>
    </source>
</evidence>
<evidence type="ECO:0000313" key="3">
    <source>
        <dbReference type="Proteomes" id="UP000319383"/>
    </source>
</evidence>
<dbReference type="RefSeq" id="WP_145377828.1">
    <property type="nucleotide sequence ID" value="NZ_CP036276.1"/>
</dbReference>
<dbReference type="InterPro" id="IPR022265">
    <property type="entry name" value="CHP03790"/>
</dbReference>
<dbReference type="Proteomes" id="UP000319383">
    <property type="component" value="Chromosome"/>
</dbReference>
<protein>
    <recommendedName>
        <fullName evidence="4">TIGR03790 family protein</fullName>
    </recommendedName>
</protein>
<evidence type="ECO:0008006" key="4">
    <source>
        <dbReference type="Google" id="ProtNLM"/>
    </source>
</evidence>
<gene>
    <name evidence="2" type="ORF">Mal52_39260</name>
</gene>
<organism evidence="2 3">
    <name type="scientific">Symmachiella dynata</name>
    <dbReference type="NCBI Taxonomy" id="2527995"/>
    <lineage>
        <taxon>Bacteria</taxon>
        <taxon>Pseudomonadati</taxon>
        <taxon>Planctomycetota</taxon>
        <taxon>Planctomycetia</taxon>
        <taxon>Planctomycetales</taxon>
        <taxon>Planctomycetaceae</taxon>
        <taxon>Symmachiella</taxon>
    </lineage>
</organism>
<dbReference type="AlphaFoldDB" id="A0A517ZSF4"/>
<reference evidence="2 3" key="1">
    <citation type="submission" date="2019-02" db="EMBL/GenBank/DDBJ databases">
        <title>Deep-cultivation of Planctomycetes and their phenomic and genomic characterization uncovers novel biology.</title>
        <authorList>
            <person name="Wiegand S."/>
            <person name="Jogler M."/>
            <person name="Boedeker C."/>
            <person name="Pinto D."/>
            <person name="Vollmers J."/>
            <person name="Rivas-Marin E."/>
            <person name="Kohn T."/>
            <person name="Peeters S.H."/>
            <person name="Heuer A."/>
            <person name="Rast P."/>
            <person name="Oberbeckmann S."/>
            <person name="Bunk B."/>
            <person name="Jeske O."/>
            <person name="Meyerdierks A."/>
            <person name="Storesund J.E."/>
            <person name="Kallscheuer N."/>
            <person name="Luecker S."/>
            <person name="Lage O.M."/>
            <person name="Pohl T."/>
            <person name="Merkel B.J."/>
            <person name="Hornburger P."/>
            <person name="Mueller R.-W."/>
            <person name="Bruemmer F."/>
            <person name="Labrenz M."/>
            <person name="Spormann A.M."/>
            <person name="Op den Camp H."/>
            <person name="Overmann J."/>
            <person name="Amann R."/>
            <person name="Jetten M.S.M."/>
            <person name="Mascher T."/>
            <person name="Medema M.H."/>
            <person name="Devos D.P."/>
            <person name="Kaster A.-K."/>
            <person name="Ovreas L."/>
            <person name="Rohde M."/>
            <person name="Galperin M.Y."/>
            <person name="Jogler C."/>
        </authorList>
    </citation>
    <scope>NUCLEOTIDE SEQUENCE [LARGE SCALE GENOMIC DNA]</scope>
    <source>
        <strain evidence="2 3">Mal52</strain>
    </source>
</reference>
<keyword evidence="1" id="KW-0732">Signal</keyword>
<keyword evidence="3" id="KW-1185">Reference proteome</keyword>
<dbReference type="KEGG" id="sdyn:Mal52_39260"/>
<proteinExistence type="predicted"/>